<evidence type="ECO:0000259" key="8">
    <source>
        <dbReference type="PROSITE" id="PS50109"/>
    </source>
</evidence>
<dbReference type="GO" id="GO:0005886">
    <property type="term" value="C:plasma membrane"/>
    <property type="evidence" value="ECO:0007669"/>
    <property type="project" value="TreeGrafter"/>
</dbReference>
<evidence type="ECO:0000256" key="1">
    <source>
        <dbReference type="ARBA" id="ARBA00000085"/>
    </source>
</evidence>
<dbReference type="GO" id="GO:0004721">
    <property type="term" value="F:phosphoprotein phosphatase activity"/>
    <property type="evidence" value="ECO:0007669"/>
    <property type="project" value="TreeGrafter"/>
</dbReference>
<dbReference type="PRINTS" id="PR00344">
    <property type="entry name" value="BCTRLSENSOR"/>
</dbReference>
<dbReference type="GO" id="GO:0016036">
    <property type="term" value="P:cellular response to phosphate starvation"/>
    <property type="evidence" value="ECO:0007669"/>
    <property type="project" value="TreeGrafter"/>
</dbReference>
<dbReference type="Gene3D" id="3.30.565.10">
    <property type="entry name" value="Histidine kinase-like ATPase, C-terminal domain"/>
    <property type="match status" value="1"/>
</dbReference>
<dbReference type="InterPro" id="IPR004358">
    <property type="entry name" value="Sig_transdc_His_kin-like_C"/>
</dbReference>
<dbReference type="PANTHER" id="PTHR45453:SF1">
    <property type="entry name" value="PHOSPHATE REGULON SENSOR PROTEIN PHOR"/>
    <property type="match status" value="1"/>
</dbReference>
<keyword evidence="7" id="KW-0472">Membrane</keyword>
<evidence type="ECO:0000256" key="3">
    <source>
        <dbReference type="ARBA" id="ARBA00022553"/>
    </source>
</evidence>
<evidence type="ECO:0000256" key="5">
    <source>
        <dbReference type="ARBA" id="ARBA00022777"/>
    </source>
</evidence>
<proteinExistence type="predicted"/>
<dbReference type="SMART" id="SM00387">
    <property type="entry name" value="HATPase_c"/>
    <property type="match status" value="1"/>
</dbReference>
<keyword evidence="7" id="KW-0812">Transmembrane</keyword>
<dbReference type="EC" id="2.7.13.3" evidence="2"/>
<organism evidence="9 10">
    <name type="scientific">Sulfuricurvum kujiense</name>
    <dbReference type="NCBI Taxonomy" id="148813"/>
    <lineage>
        <taxon>Bacteria</taxon>
        <taxon>Pseudomonadati</taxon>
        <taxon>Campylobacterota</taxon>
        <taxon>Epsilonproteobacteria</taxon>
        <taxon>Campylobacterales</taxon>
        <taxon>Sulfurimonadaceae</taxon>
        <taxon>Sulfuricurvum</taxon>
    </lineage>
</organism>
<dbReference type="Gene3D" id="1.10.287.130">
    <property type="match status" value="1"/>
</dbReference>
<dbReference type="InterPro" id="IPR050351">
    <property type="entry name" value="BphY/WalK/GraS-like"/>
</dbReference>
<feature type="transmembrane region" description="Helical" evidence="7">
    <location>
        <begin position="141"/>
        <end position="160"/>
    </location>
</feature>
<dbReference type="SMART" id="SM00388">
    <property type="entry name" value="HisKA"/>
    <property type="match status" value="1"/>
</dbReference>
<name>A0A2D3WKN9_9BACT</name>
<comment type="caution">
    <text evidence="9">The sequence shown here is derived from an EMBL/GenBank/DDBJ whole genome shotgun (WGS) entry which is preliminary data.</text>
</comment>
<evidence type="ECO:0000313" key="9">
    <source>
        <dbReference type="EMBL" id="DAB38294.1"/>
    </source>
</evidence>
<dbReference type="GO" id="GO:0000155">
    <property type="term" value="F:phosphorelay sensor kinase activity"/>
    <property type="evidence" value="ECO:0007669"/>
    <property type="project" value="InterPro"/>
</dbReference>
<protein>
    <recommendedName>
        <fullName evidence="2">histidine kinase</fullName>
        <ecNumber evidence="2">2.7.13.3</ecNumber>
    </recommendedName>
</protein>
<sequence>MNDNRYALKNAFLYTMLVAVLLLLPTYLYVTYMKYIHEIQYEFKLKRQSHLIIRTMEEFDSNENKPFEYPRFRSFQSGLYDVHFNPLFSVIQAPINVQKIGYHIQDSYAYLVIALPEGRYFGASYLVVGGNISYARIYQDVVVILLSITALIFVLSLFFLDRFALPFQRINQRLDQFIKDSMHEINTPLSIINVNIDLYNRANPTNKYLQRIKAATKTLATLYNDMDYLIKNERLAFEHETIDLSHYLQERIDYFSEVAALKNITIFPHIDKGVTIVFNPTQLQRIIDNNISNAIKYSHEEGKIDVILERFENKCVIRFRDNGVGIEDINRIFERYYRENRDKGGFGIGLNIVKSIVDKAGIELHIDSVYGEGSTFTYTFCPPIYTNG</sequence>
<keyword evidence="4" id="KW-0808">Transferase</keyword>
<keyword evidence="3" id="KW-0597">Phosphoprotein</keyword>
<dbReference type="SUPFAM" id="SSF47384">
    <property type="entry name" value="Homodimeric domain of signal transducing histidine kinase"/>
    <property type="match status" value="1"/>
</dbReference>
<reference evidence="9 10" key="1">
    <citation type="journal article" date="2017" name="Front. Microbiol.">
        <title>Comparative Genomic Analysis of the Class Epsilonproteobacteria and Proposed Reclassification to Epsilonbacteraeota (phyl. nov.).</title>
        <authorList>
            <person name="Waite D.W."/>
            <person name="Vanwonterghem I."/>
            <person name="Rinke C."/>
            <person name="Parks D.H."/>
            <person name="Zhang Y."/>
            <person name="Takai K."/>
            <person name="Sievert S.M."/>
            <person name="Simon J."/>
            <person name="Campbell B.J."/>
            <person name="Hanson T.E."/>
            <person name="Woyke T."/>
            <person name="Klotz M.G."/>
            <person name="Hugenholtz P."/>
        </authorList>
    </citation>
    <scope>NUCLEOTIDE SEQUENCE [LARGE SCALE GENOMIC DNA]</scope>
    <source>
        <strain evidence="9">UBA12443</strain>
    </source>
</reference>
<evidence type="ECO:0000256" key="2">
    <source>
        <dbReference type="ARBA" id="ARBA00012438"/>
    </source>
</evidence>
<dbReference type="InterPro" id="IPR005467">
    <property type="entry name" value="His_kinase_dom"/>
</dbReference>
<evidence type="ECO:0000256" key="6">
    <source>
        <dbReference type="ARBA" id="ARBA00023012"/>
    </source>
</evidence>
<dbReference type="SUPFAM" id="SSF55874">
    <property type="entry name" value="ATPase domain of HSP90 chaperone/DNA topoisomerase II/histidine kinase"/>
    <property type="match status" value="1"/>
</dbReference>
<dbReference type="InterPro" id="IPR036097">
    <property type="entry name" value="HisK_dim/P_sf"/>
</dbReference>
<dbReference type="Pfam" id="PF00512">
    <property type="entry name" value="HisKA"/>
    <property type="match status" value="1"/>
</dbReference>
<dbReference type="PROSITE" id="PS50109">
    <property type="entry name" value="HIS_KIN"/>
    <property type="match status" value="1"/>
</dbReference>
<keyword evidence="6" id="KW-0902">Two-component regulatory system</keyword>
<evidence type="ECO:0000256" key="4">
    <source>
        <dbReference type="ARBA" id="ARBA00022679"/>
    </source>
</evidence>
<dbReference type="Proteomes" id="UP000228859">
    <property type="component" value="Unassembled WGS sequence"/>
</dbReference>
<keyword evidence="5 9" id="KW-0418">Kinase</keyword>
<evidence type="ECO:0000256" key="7">
    <source>
        <dbReference type="SAM" id="Phobius"/>
    </source>
</evidence>
<dbReference type="InterPro" id="IPR003661">
    <property type="entry name" value="HisK_dim/P_dom"/>
</dbReference>
<evidence type="ECO:0000313" key="10">
    <source>
        <dbReference type="Proteomes" id="UP000228859"/>
    </source>
</evidence>
<keyword evidence="7" id="KW-1133">Transmembrane helix</keyword>
<dbReference type="Pfam" id="PF02518">
    <property type="entry name" value="HATPase_c"/>
    <property type="match status" value="1"/>
</dbReference>
<dbReference type="CDD" id="cd00075">
    <property type="entry name" value="HATPase"/>
    <property type="match status" value="1"/>
</dbReference>
<dbReference type="CDD" id="cd00082">
    <property type="entry name" value="HisKA"/>
    <property type="match status" value="1"/>
</dbReference>
<comment type="catalytic activity">
    <reaction evidence="1">
        <text>ATP + protein L-histidine = ADP + protein N-phospho-L-histidine.</text>
        <dbReference type="EC" id="2.7.13.3"/>
    </reaction>
</comment>
<accession>A0A2D3WKN9</accession>
<dbReference type="InterPro" id="IPR036890">
    <property type="entry name" value="HATPase_C_sf"/>
</dbReference>
<dbReference type="AlphaFoldDB" id="A0A2D3WKN9"/>
<feature type="transmembrane region" description="Helical" evidence="7">
    <location>
        <begin position="12"/>
        <end position="30"/>
    </location>
</feature>
<feature type="domain" description="Histidine kinase" evidence="8">
    <location>
        <begin position="180"/>
        <end position="384"/>
    </location>
</feature>
<dbReference type="PANTHER" id="PTHR45453">
    <property type="entry name" value="PHOSPHATE REGULON SENSOR PROTEIN PHOR"/>
    <property type="match status" value="1"/>
</dbReference>
<dbReference type="InterPro" id="IPR003594">
    <property type="entry name" value="HATPase_dom"/>
</dbReference>
<dbReference type="EMBL" id="DLUI01000096">
    <property type="protein sequence ID" value="DAB38294.1"/>
    <property type="molecule type" value="Genomic_DNA"/>
</dbReference>
<gene>
    <name evidence="9" type="ORF">CFH83_06685</name>
</gene>